<comment type="caution">
    <text evidence="1">The sequence shown here is derived from an EMBL/GenBank/DDBJ whole genome shotgun (WGS) entry which is preliminary data.</text>
</comment>
<protein>
    <recommendedName>
        <fullName evidence="3">RRM domain-containing protein</fullName>
    </recommendedName>
</protein>
<dbReference type="SUPFAM" id="SSF54928">
    <property type="entry name" value="RNA-binding domain, RBD"/>
    <property type="match status" value="1"/>
</dbReference>
<reference evidence="1 2" key="1">
    <citation type="journal article" date="2022" name="Nat. Ecol. Evol.">
        <title>A masculinizing supergene underlies an exaggerated male reproductive morph in a spider.</title>
        <authorList>
            <person name="Hendrickx F."/>
            <person name="De Corte Z."/>
            <person name="Sonet G."/>
            <person name="Van Belleghem S.M."/>
            <person name="Kostlbacher S."/>
            <person name="Vangestel C."/>
        </authorList>
    </citation>
    <scope>NUCLEOTIDE SEQUENCE [LARGE SCALE GENOMIC DNA]</scope>
    <source>
        <strain evidence="1">W744_W776</strain>
    </source>
</reference>
<keyword evidence="2" id="KW-1185">Reference proteome</keyword>
<dbReference type="GO" id="GO:0003676">
    <property type="term" value="F:nucleic acid binding"/>
    <property type="evidence" value="ECO:0007669"/>
    <property type="project" value="InterPro"/>
</dbReference>
<evidence type="ECO:0000313" key="2">
    <source>
        <dbReference type="Proteomes" id="UP000827092"/>
    </source>
</evidence>
<organism evidence="1 2">
    <name type="scientific">Oedothorax gibbosus</name>
    <dbReference type="NCBI Taxonomy" id="931172"/>
    <lineage>
        <taxon>Eukaryota</taxon>
        <taxon>Metazoa</taxon>
        <taxon>Ecdysozoa</taxon>
        <taxon>Arthropoda</taxon>
        <taxon>Chelicerata</taxon>
        <taxon>Arachnida</taxon>
        <taxon>Araneae</taxon>
        <taxon>Araneomorphae</taxon>
        <taxon>Entelegynae</taxon>
        <taxon>Araneoidea</taxon>
        <taxon>Linyphiidae</taxon>
        <taxon>Erigoninae</taxon>
        <taxon>Oedothorax</taxon>
    </lineage>
</organism>
<sequence>MSIDELLFDDDMEILQEDKKYPQSFAVPMQKHISIKDIWIPAHLLPNRQKALDSDRIRPNLYHTLNKPKVESFLTYKDTEAKKIFVQLHSLNDILYSDFQDNTFKSEHNSSASLNSVNAGKESYIGSLHEHNFNSETQLCDVEANYQNNADPKNSIEIIKKKRADDFISSCSLEASSEHHNGNQQHMLQNPETSRVQCGETAINPVDHNKNKSSDLLYTADQEHHLNSITNETSQLCKTETNCDITTHSACFSETVDLEKASEDSTTSSSFEVLENLPVAYKKEVVEEQPTKQKRQKGKKKKNAVNKAIQLGEFLDSPNVDGYEIPKRDLFYEGLVAQGLCPPIENPYYSKPAKDYEFPKGDSPPPHKKYASSLFEEFVPNENLLSEEPIEYLVSNEAEASNNDKDGALTTLVLENLPDDASKDNIATLMSVYGEIKRISLVKVGKSSKSYVELILQCDVEWIIGCLNDTDPFGASCEKLKCYQYET</sequence>
<accession>A0AAV6V8D1</accession>
<name>A0AAV6V8D1_9ARAC</name>
<dbReference type="InterPro" id="IPR035979">
    <property type="entry name" value="RBD_domain_sf"/>
</dbReference>
<evidence type="ECO:0008006" key="3">
    <source>
        <dbReference type="Google" id="ProtNLM"/>
    </source>
</evidence>
<dbReference type="Proteomes" id="UP000827092">
    <property type="component" value="Unassembled WGS sequence"/>
</dbReference>
<gene>
    <name evidence="1" type="ORF">JTE90_002258</name>
</gene>
<dbReference type="EMBL" id="JAFNEN010000148">
    <property type="protein sequence ID" value="KAG8191988.1"/>
    <property type="molecule type" value="Genomic_DNA"/>
</dbReference>
<evidence type="ECO:0000313" key="1">
    <source>
        <dbReference type="EMBL" id="KAG8191988.1"/>
    </source>
</evidence>
<dbReference type="AlphaFoldDB" id="A0AAV6V8D1"/>
<proteinExistence type="predicted"/>